<gene>
    <name evidence="1" type="ORF">Pla123a_22290</name>
</gene>
<evidence type="ECO:0000313" key="2">
    <source>
        <dbReference type="Proteomes" id="UP000318478"/>
    </source>
</evidence>
<evidence type="ECO:0000313" key="1">
    <source>
        <dbReference type="EMBL" id="TWT77568.1"/>
    </source>
</evidence>
<organism evidence="1 2">
    <name type="scientific">Posidoniimonas polymericola</name>
    <dbReference type="NCBI Taxonomy" id="2528002"/>
    <lineage>
        <taxon>Bacteria</taxon>
        <taxon>Pseudomonadati</taxon>
        <taxon>Planctomycetota</taxon>
        <taxon>Planctomycetia</taxon>
        <taxon>Pirellulales</taxon>
        <taxon>Lacipirellulaceae</taxon>
        <taxon>Posidoniimonas</taxon>
    </lineage>
</organism>
<accession>A0A5C5YRU0</accession>
<name>A0A5C5YRU0_9BACT</name>
<dbReference type="Proteomes" id="UP000318478">
    <property type="component" value="Unassembled WGS sequence"/>
</dbReference>
<dbReference type="RefSeq" id="WP_146586808.1">
    <property type="nucleotide sequence ID" value="NZ_SJPO01000004.1"/>
</dbReference>
<proteinExistence type="predicted"/>
<dbReference type="AlphaFoldDB" id="A0A5C5YRU0"/>
<sequence length="104" mass="11011">MLRPYVVGEIERLLGEGVLSRREIARQVGASRAIVDRIANGSRAGVGVAPEAHSGSDSAELLPNYSRCPGCGMRVVLPCVYCRAVAYVGRCRPGLAVGSERRAA</sequence>
<comment type="caution">
    <text evidence="1">The sequence shown here is derived from an EMBL/GenBank/DDBJ whole genome shotgun (WGS) entry which is preliminary data.</text>
</comment>
<dbReference type="EMBL" id="SJPO01000004">
    <property type="protein sequence ID" value="TWT77568.1"/>
    <property type="molecule type" value="Genomic_DNA"/>
</dbReference>
<reference evidence="1 2" key="1">
    <citation type="submission" date="2019-02" db="EMBL/GenBank/DDBJ databases">
        <title>Deep-cultivation of Planctomycetes and their phenomic and genomic characterization uncovers novel biology.</title>
        <authorList>
            <person name="Wiegand S."/>
            <person name="Jogler M."/>
            <person name="Boedeker C."/>
            <person name="Pinto D."/>
            <person name="Vollmers J."/>
            <person name="Rivas-Marin E."/>
            <person name="Kohn T."/>
            <person name="Peeters S.H."/>
            <person name="Heuer A."/>
            <person name="Rast P."/>
            <person name="Oberbeckmann S."/>
            <person name="Bunk B."/>
            <person name="Jeske O."/>
            <person name="Meyerdierks A."/>
            <person name="Storesund J.E."/>
            <person name="Kallscheuer N."/>
            <person name="Luecker S."/>
            <person name="Lage O.M."/>
            <person name="Pohl T."/>
            <person name="Merkel B.J."/>
            <person name="Hornburger P."/>
            <person name="Mueller R.-W."/>
            <person name="Bruemmer F."/>
            <person name="Labrenz M."/>
            <person name="Spormann A.M."/>
            <person name="Op Den Camp H."/>
            <person name="Overmann J."/>
            <person name="Amann R."/>
            <person name="Jetten M.S.M."/>
            <person name="Mascher T."/>
            <person name="Medema M.H."/>
            <person name="Devos D.P."/>
            <person name="Kaster A.-K."/>
            <person name="Ovreas L."/>
            <person name="Rohde M."/>
            <person name="Galperin M.Y."/>
            <person name="Jogler C."/>
        </authorList>
    </citation>
    <scope>NUCLEOTIDE SEQUENCE [LARGE SCALE GENOMIC DNA]</scope>
    <source>
        <strain evidence="1 2">Pla123a</strain>
    </source>
</reference>
<keyword evidence="2" id="KW-1185">Reference proteome</keyword>
<protein>
    <submittedName>
        <fullName evidence="1">Uncharacterized protein</fullName>
    </submittedName>
</protein>
<dbReference type="OrthoDB" id="292488at2"/>